<dbReference type="Proteomes" id="UP000008229">
    <property type="component" value="Chromosome"/>
</dbReference>
<name>D3F8N7_CONWI</name>
<dbReference type="PROSITE" id="PS00571">
    <property type="entry name" value="AMIDASES"/>
    <property type="match status" value="1"/>
</dbReference>
<comment type="similarity">
    <text evidence="1">Belongs to the amidase family.</text>
</comment>
<dbReference type="HOGENOM" id="CLU_009600_0_4_11"/>
<dbReference type="InterPro" id="IPR020556">
    <property type="entry name" value="Amidase_CS"/>
</dbReference>
<dbReference type="STRING" id="469383.Cwoe_2581"/>
<dbReference type="Gene3D" id="3.90.1300.10">
    <property type="entry name" value="Amidase signature (AS) domain"/>
    <property type="match status" value="1"/>
</dbReference>
<sequence length="483" mass="49145">MEPHEYAARDAVELAALVRAGETTAVELAQAALAGAARVDGELHAVVELYADALERAAEAPAGGPLAGVPTLRKDLGFTEAGRRAELGSRLAAGDVAQTTSLFWERLRAAGAVTLGRSATSELAVAITIEPPGGPATVTPWDPRFSAGGSSGGAAALVAAGVVPFAHANDAGGSIRIPAALCGVAGMKPSRGRVTTAPDGAHHVFGMVAELAVARSVRDLAAVLDAVAAPAPGDACAIRQPATTYSEALGTPNGKLRVALTTEGWLGAPVDEQAAQLVRTAGAALEALGHEVVPFALDLDVELYLRTVLDAFGAAAAGGLDALARTSGLDPAEHAHPVTLLWAEHGRSRGAEAAFAVPDAINAISRAVGAQLAPFDLLLTPTLAQPAIPLDTLGGAARFADAAEHNRRVEAATQFVTLFNFTGQPALSLPLGTTRDGLPLGVQAVAPLGFDERLVAVGAALEAALPWRRRIPPVHVSHPPHDP</sequence>
<accession>D3F8N7</accession>
<dbReference type="AlphaFoldDB" id="D3F8N7"/>
<dbReference type="InterPro" id="IPR023631">
    <property type="entry name" value="Amidase_dom"/>
</dbReference>
<evidence type="ECO:0000313" key="3">
    <source>
        <dbReference type="EMBL" id="ADB51001.1"/>
    </source>
</evidence>
<dbReference type="PANTHER" id="PTHR11895:SF7">
    <property type="entry name" value="GLUTAMYL-TRNA(GLN) AMIDOTRANSFERASE SUBUNIT A, MITOCHONDRIAL"/>
    <property type="match status" value="1"/>
</dbReference>
<dbReference type="InterPro" id="IPR036928">
    <property type="entry name" value="AS_sf"/>
</dbReference>
<evidence type="ECO:0000313" key="4">
    <source>
        <dbReference type="Proteomes" id="UP000008229"/>
    </source>
</evidence>
<reference evidence="3 4" key="1">
    <citation type="journal article" date="2010" name="Stand. Genomic Sci.">
        <title>Complete genome sequence of Conexibacter woesei type strain (ID131577).</title>
        <authorList>
            <person name="Pukall R."/>
            <person name="Lapidus A."/>
            <person name="Glavina Del Rio T."/>
            <person name="Copeland A."/>
            <person name="Tice H."/>
            <person name="Cheng J.-F."/>
            <person name="Lucas S."/>
            <person name="Chen F."/>
            <person name="Nolan M."/>
            <person name="Bruce D."/>
            <person name="Goodwin L."/>
            <person name="Pitluck S."/>
            <person name="Mavromatis K."/>
            <person name="Ivanova N."/>
            <person name="Ovchinnikova G."/>
            <person name="Pati A."/>
            <person name="Chen A."/>
            <person name="Palaniappan K."/>
            <person name="Land M."/>
            <person name="Hauser L."/>
            <person name="Chang Y.-J."/>
            <person name="Jeffries C.D."/>
            <person name="Chain P."/>
            <person name="Meincke L."/>
            <person name="Sims D."/>
            <person name="Brettin T."/>
            <person name="Detter J.C."/>
            <person name="Rohde M."/>
            <person name="Goeker M."/>
            <person name="Bristow J."/>
            <person name="Eisen J.A."/>
            <person name="Markowitz V."/>
            <person name="Kyrpides N.C."/>
            <person name="Klenk H.-P."/>
            <person name="Hugenholtz P."/>
        </authorList>
    </citation>
    <scope>NUCLEOTIDE SEQUENCE [LARGE SCALE GENOMIC DNA]</scope>
    <source>
        <strain evidence="4">DSM 14684 / CIP 108061 / JCM 11494 / NBRC 100937 / ID131577</strain>
    </source>
</reference>
<dbReference type="OrthoDB" id="5175573at2"/>
<keyword evidence="4" id="KW-1185">Reference proteome</keyword>
<evidence type="ECO:0000259" key="2">
    <source>
        <dbReference type="Pfam" id="PF01425"/>
    </source>
</evidence>
<reference evidence="4" key="2">
    <citation type="submission" date="2010-01" db="EMBL/GenBank/DDBJ databases">
        <title>The complete genome of Conexibacter woesei DSM 14684.</title>
        <authorList>
            <consortium name="US DOE Joint Genome Institute (JGI-PGF)"/>
            <person name="Lucas S."/>
            <person name="Copeland A."/>
            <person name="Lapidus A."/>
            <person name="Glavina del Rio T."/>
            <person name="Dalin E."/>
            <person name="Tice H."/>
            <person name="Bruce D."/>
            <person name="Goodwin L."/>
            <person name="Pitluck S."/>
            <person name="Kyrpides N."/>
            <person name="Mavromatis K."/>
            <person name="Ivanova N."/>
            <person name="Mikhailova N."/>
            <person name="Chertkov O."/>
            <person name="Brettin T."/>
            <person name="Detter J.C."/>
            <person name="Han C."/>
            <person name="Larimer F."/>
            <person name="Land M."/>
            <person name="Hauser L."/>
            <person name="Markowitz V."/>
            <person name="Cheng J.-F."/>
            <person name="Hugenholtz P."/>
            <person name="Woyke T."/>
            <person name="Wu D."/>
            <person name="Pukall R."/>
            <person name="Steenblock K."/>
            <person name="Schneider S."/>
            <person name="Klenk H.-P."/>
            <person name="Eisen J.A."/>
        </authorList>
    </citation>
    <scope>NUCLEOTIDE SEQUENCE [LARGE SCALE GENOMIC DNA]</scope>
    <source>
        <strain evidence="4">DSM 14684 / CIP 108061 / JCM 11494 / NBRC 100937 / ID131577</strain>
    </source>
</reference>
<dbReference type="Pfam" id="PF01425">
    <property type="entry name" value="Amidase"/>
    <property type="match status" value="1"/>
</dbReference>
<dbReference type="InterPro" id="IPR000120">
    <property type="entry name" value="Amidase"/>
</dbReference>
<dbReference type="EMBL" id="CP001854">
    <property type="protein sequence ID" value="ADB51001.1"/>
    <property type="molecule type" value="Genomic_DNA"/>
</dbReference>
<protein>
    <submittedName>
        <fullName evidence="3">Amidase</fullName>
    </submittedName>
</protein>
<gene>
    <name evidence="3" type="ordered locus">Cwoe_2581</name>
</gene>
<dbReference type="PANTHER" id="PTHR11895">
    <property type="entry name" value="TRANSAMIDASE"/>
    <property type="match status" value="1"/>
</dbReference>
<proteinExistence type="inferred from homology"/>
<evidence type="ECO:0000256" key="1">
    <source>
        <dbReference type="ARBA" id="ARBA00009199"/>
    </source>
</evidence>
<dbReference type="GO" id="GO:0003824">
    <property type="term" value="F:catalytic activity"/>
    <property type="evidence" value="ECO:0007669"/>
    <property type="project" value="InterPro"/>
</dbReference>
<dbReference type="KEGG" id="cwo:Cwoe_2581"/>
<dbReference type="eggNOG" id="COG0154">
    <property type="taxonomic scope" value="Bacteria"/>
</dbReference>
<feature type="domain" description="Amidase" evidence="2">
    <location>
        <begin position="27"/>
        <end position="454"/>
    </location>
</feature>
<dbReference type="SUPFAM" id="SSF75304">
    <property type="entry name" value="Amidase signature (AS) enzymes"/>
    <property type="match status" value="1"/>
</dbReference>
<organism evidence="3 4">
    <name type="scientific">Conexibacter woesei (strain DSM 14684 / CCUG 47730 / CIP 108061 / JCM 11494 / NBRC 100937 / ID131577)</name>
    <dbReference type="NCBI Taxonomy" id="469383"/>
    <lineage>
        <taxon>Bacteria</taxon>
        <taxon>Bacillati</taxon>
        <taxon>Actinomycetota</taxon>
        <taxon>Thermoleophilia</taxon>
        <taxon>Solirubrobacterales</taxon>
        <taxon>Conexibacteraceae</taxon>
        <taxon>Conexibacter</taxon>
    </lineage>
</organism>
<dbReference type="RefSeq" id="WP_012934052.1">
    <property type="nucleotide sequence ID" value="NC_013739.1"/>
</dbReference>